<feature type="domain" description="PhoU" evidence="7">
    <location>
        <begin position="461"/>
        <end position="540"/>
    </location>
</feature>
<feature type="transmembrane region" description="Helical" evidence="6">
    <location>
        <begin position="219"/>
        <end position="245"/>
    </location>
</feature>
<feature type="transmembrane region" description="Helical" evidence="6">
    <location>
        <begin position="47"/>
        <end position="72"/>
    </location>
</feature>
<dbReference type="Pfam" id="PF01895">
    <property type="entry name" value="PhoU"/>
    <property type="match status" value="2"/>
</dbReference>
<dbReference type="InterPro" id="IPR003841">
    <property type="entry name" value="Na/Pi_transpt"/>
</dbReference>
<gene>
    <name evidence="8" type="ORF">SAMN04487771_10732</name>
</gene>
<comment type="subcellular location">
    <subcellularLocation>
        <location evidence="1">Cell membrane</location>
        <topology evidence="1">Multi-pass membrane protein</topology>
    </subcellularLocation>
</comment>
<dbReference type="OrthoDB" id="9763003at2"/>
<keyword evidence="2" id="KW-1003">Cell membrane</keyword>
<feature type="transmembrane region" description="Helical" evidence="6">
    <location>
        <begin position="84"/>
        <end position="104"/>
    </location>
</feature>
<keyword evidence="5 6" id="KW-0472">Membrane</keyword>
<evidence type="ECO:0000256" key="4">
    <source>
        <dbReference type="ARBA" id="ARBA00022989"/>
    </source>
</evidence>
<feature type="transmembrane region" description="Helical" evidence="6">
    <location>
        <begin position="148"/>
        <end position="166"/>
    </location>
</feature>
<keyword evidence="4 6" id="KW-1133">Transmembrane helix</keyword>
<dbReference type="NCBIfam" id="TIGR00704">
    <property type="entry name" value="NaPi_cotrn_rel"/>
    <property type="match status" value="1"/>
</dbReference>
<evidence type="ECO:0000256" key="5">
    <source>
        <dbReference type="ARBA" id="ARBA00023136"/>
    </source>
</evidence>
<feature type="transmembrane region" description="Helical" evidence="6">
    <location>
        <begin position="6"/>
        <end position="27"/>
    </location>
</feature>
<evidence type="ECO:0000313" key="9">
    <source>
        <dbReference type="Proteomes" id="UP000199820"/>
    </source>
</evidence>
<dbReference type="PANTHER" id="PTHR10010:SF46">
    <property type="entry name" value="SODIUM-DEPENDENT PHOSPHATE TRANSPORT PROTEIN 2B"/>
    <property type="match status" value="1"/>
</dbReference>
<evidence type="ECO:0000256" key="3">
    <source>
        <dbReference type="ARBA" id="ARBA00022692"/>
    </source>
</evidence>
<sequence length="580" mass="62466">MDIFSILNLIGGLSLFLFGMSLMGQALERRAGSRLKMLLGKLTTNRITGLTTGLGVTAVIQSSSATTVMVVGFVNSGLMTLRQAINVIMGANVGTTVTAWILSLSGISSDNVFVKLLKPSSFTPILALFGIILYMFTKESKKRDTGMILLGFATLMFGMEAMSGAVSGLRDFPAFQNMFVAFANPVLGVLAGAILTAIIQSSSASVGILQALASTGAVTYGAAIPIIMGQNIGTCITAIISAVGANKNAKRAALVHLSFNVIGTVVWLSIFCIVKAVAVPAILGESASLMGIAVCHSAFNILCTLLMLPLAGMLEKMVKKMIPDNEVIEQTEELDPRLLGSPSLALERCGQVLHSMAGIAVAALKDSIGSITRYDEETALRIREAEEKTDHLEDILGTYLVKLTSTQLGENESAKATEYMKVIGDYERIADHAVNILESAEELVQKGIVFSDQAQKEYNLISDAVEDILDLSHTAFKDTDLKAARKTEPLEQIVDELKETLRTRHILRLQKGECSVDAGFVWSDLLTNLERVADHCSNISGCVLDTAGHTMNIHQNQRLLRNSGEDFGQELQELRVKYKI</sequence>
<accession>A0A1I0I9B9</accession>
<keyword evidence="9" id="KW-1185">Reference proteome</keyword>
<dbReference type="InterPro" id="IPR026022">
    <property type="entry name" value="PhoU_dom"/>
</dbReference>
<feature type="transmembrane region" description="Helical" evidence="6">
    <location>
        <begin position="178"/>
        <end position="199"/>
    </location>
</feature>
<dbReference type="Gene3D" id="1.20.58.220">
    <property type="entry name" value="Phosphate transport system protein phou homolog 2, domain 2"/>
    <property type="match status" value="1"/>
</dbReference>
<feature type="transmembrane region" description="Helical" evidence="6">
    <location>
        <begin position="257"/>
        <end position="283"/>
    </location>
</feature>
<evidence type="ECO:0000259" key="7">
    <source>
        <dbReference type="Pfam" id="PF01895"/>
    </source>
</evidence>
<keyword evidence="3 6" id="KW-0812">Transmembrane</keyword>
<proteinExistence type="predicted"/>
<feature type="transmembrane region" description="Helical" evidence="6">
    <location>
        <begin position="289"/>
        <end position="311"/>
    </location>
</feature>
<dbReference type="InterPro" id="IPR038078">
    <property type="entry name" value="PhoU-like_sf"/>
</dbReference>
<dbReference type="PANTHER" id="PTHR10010">
    <property type="entry name" value="SOLUTE CARRIER FAMILY 34 SODIUM PHOSPHATE , MEMBER 2-RELATED"/>
    <property type="match status" value="1"/>
</dbReference>
<dbReference type="InterPro" id="IPR004633">
    <property type="entry name" value="NaPi_cotrn-rel/YqeW-like"/>
</dbReference>
<organism evidence="8 9">
    <name type="scientific">[Clostridium] aminophilum</name>
    <dbReference type="NCBI Taxonomy" id="1526"/>
    <lineage>
        <taxon>Bacteria</taxon>
        <taxon>Bacillati</taxon>
        <taxon>Bacillota</taxon>
        <taxon>Clostridia</taxon>
        <taxon>Lachnospirales</taxon>
        <taxon>Lachnospiraceae</taxon>
    </lineage>
</organism>
<dbReference type="GO" id="GO:0005436">
    <property type="term" value="F:sodium:phosphate symporter activity"/>
    <property type="evidence" value="ECO:0007669"/>
    <property type="project" value="InterPro"/>
</dbReference>
<dbReference type="Proteomes" id="UP000199820">
    <property type="component" value="Unassembled WGS sequence"/>
</dbReference>
<dbReference type="GO" id="GO:0005886">
    <property type="term" value="C:plasma membrane"/>
    <property type="evidence" value="ECO:0007669"/>
    <property type="project" value="UniProtKB-SubCell"/>
</dbReference>
<name>A0A1I0I9B9_9FIRM</name>
<dbReference type="EMBL" id="FOIL01000073">
    <property type="protein sequence ID" value="SET93175.1"/>
    <property type="molecule type" value="Genomic_DNA"/>
</dbReference>
<dbReference type="RefSeq" id="WP_074650557.1">
    <property type="nucleotide sequence ID" value="NZ_FOIL01000073.1"/>
</dbReference>
<dbReference type="GO" id="GO:0044341">
    <property type="term" value="P:sodium-dependent phosphate transport"/>
    <property type="evidence" value="ECO:0007669"/>
    <property type="project" value="InterPro"/>
</dbReference>
<protein>
    <submittedName>
        <fullName evidence="8">Phosphate:Na+ symporter</fullName>
    </submittedName>
</protein>
<evidence type="ECO:0000313" key="8">
    <source>
        <dbReference type="EMBL" id="SET93175.1"/>
    </source>
</evidence>
<evidence type="ECO:0000256" key="2">
    <source>
        <dbReference type="ARBA" id="ARBA00022475"/>
    </source>
</evidence>
<reference evidence="8 9" key="1">
    <citation type="submission" date="2016-10" db="EMBL/GenBank/DDBJ databases">
        <authorList>
            <person name="de Groot N.N."/>
        </authorList>
    </citation>
    <scope>NUCLEOTIDE SEQUENCE [LARGE SCALE GENOMIC DNA]</scope>
    <source>
        <strain evidence="8 9">KH1P1</strain>
    </source>
</reference>
<evidence type="ECO:0000256" key="1">
    <source>
        <dbReference type="ARBA" id="ARBA00004651"/>
    </source>
</evidence>
<feature type="domain" description="PhoU" evidence="7">
    <location>
        <begin position="354"/>
        <end position="439"/>
    </location>
</feature>
<dbReference type="Pfam" id="PF02690">
    <property type="entry name" value="Na_Pi_cotrans"/>
    <property type="match status" value="2"/>
</dbReference>
<evidence type="ECO:0000256" key="6">
    <source>
        <dbReference type="SAM" id="Phobius"/>
    </source>
</evidence>
<feature type="transmembrane region" description="Helical" evidence="6">
    <location>
        <begin position="116"/>
        <end position="136"/>
    </location>
</feature>
<dbReference type="SUPFAM" id="SSF109755">
    <property type="entry name" value="PhoU-like"/>
    <property type="match status" value="1"/>
</dbReference>
<dbReference type="NCBIfam" id="NF037997">
    <property type="entry name" value="Na_Pi_symport"/>
    <property type="match status" value="1"/>
</dbReference>
<dbReference type="AlphaFoldDB" id="A0A1I0I9B9"/>